<evidence type="ECO:0000313" key="2">
    <source>
        <dbReference type="EMBL" id="KJZ06988.1"/>
    </source>
</evidence>
<feature type="signal peptide" evidence="1">
    <location>
        <begin position="1"/>
        <end position="21"/>
    </location>
</feature>
<keyword evidence="3" id="KW-1185">Reference proteome</keyword>
<dbReference type="InterPro" id="IPR025293">
    <property type="entry name" value="YfiR/HmsC-like"/>
</dbReference>
<proteinExistence type="predicted"/>
<comment type="caution">
    <text evidence="2">The sequence shown here is derived from an EMBL/GenBank/DDBJ whole genome shotgun (WGS) entry which is preliminary data.</text>
</comment>
<evidence type="ECO:0000256" key="1">
    <source>
        <dbReference type="SAM" id="SignalP"/>
    </source>
</evidence>
<organism evidence="2 3">
    <name type="scientific">Pseudoalteromonas rubra</name>
    <dbReference type="NCBI Taxonomy" id="43658"/>
    <lineage>
        <taxon>Bacteria</taxon>
        <taxon>Pseudomonadati</taxon>
        <taxon>Pseudomonadota</taxon>
        <taxon>Gammaproteobacteria</taxon>
        <taxon>Alteromonadales</taxon>
        <taxon>Pseudoalteromonadaceae</taxon>
        <taxon>Pseudoalteromonas</taxon>
    </lineage>
</organism>
<name>A0A0F4QH14_9GAMM</name>
<feature type="chain" id="PRO_5002475357" evidence="1">
    <location>
        <begin position="22"/>
        <end position="175"/>
    </location>
</feature>
<dbReference type="PATRIC" id="fig|43658.5.peg.3673"/>
<dbReference type="Proteomes" id="UP000033452">
    <property type="component" value="Unassembled WGS sequence"/>
</dbReference>
<gene>
    <name evidence="2" type="ORF">TW77_17390</name>
</gene>
<sequence length="175" mass="20289">MRYMYLFIFCSFAFFPTFCFAKSPEEIRSAFLYQMAKFIDFPEQKNKKTTRFCFYDITSGPGAVLYSNRTLKIRLKPIEIIEVKKSESLRELSQRCDITYIDETLEDDILSAWTDTMALSMVTVGESIEFLEGGGIASLVQEGSKIRLYINKQEVTQHNFKVLSRLLAVSKFYPN</sequence>
<protein>
    <submittedName>
        <fullName evidence="2">Membrane protein</fullName>
    </submittedName>
</protein>
<reference evidence="2 3" key="1">
    <citation type="journal article" date="2015" name="BMC Genomics">
        <title>Genome mining reveals unlocked bioactive potential of marine Gram-negative bacteria.</title>
        <authorList>
            <person name="Machado H."/>
            <person name="Sonnenschein E.C."/>
            <person name="Melchiorsen J."/>
            <person name="Gram L."/>
        </authorList>
    </citation>
    <scope>NUCLEOTIDE SEQUENCE [LARGE SCALE GENOMIC DNA]</scope>
    <source>
        <strain evidence="2 3">S2471</strain>
    </source>
</reference>
<evidence type="ECO:0000313" key="3">
    <source>
        <dbReference type="Proteomes" id="UP000033452"/>
    </source>
</evidence>
<accession>A0A0F4QH14</accession>
<dbReference type="AlphaFoldDB" id="A0A0F4QH14"/>
<dbReference type="EMBL" id="JXYA01000042">
    <property type="protein sequence ID" value="KJZ06988.1"/>
    <property type="molecule type" value="Genomic_DNA"/>
</dbReference>
<dbReference type="Pfam" id="PF13689">
    <property type="entry name" value="DUF4154"/>
    <property type="match status" value="1"/>
</dbReference>
<keyword evidence="1" id="KW-0732">Signal</keyword>